<evidence type="ECO:0000256" key="3">
    <source>
        <dbReference type="ARBA" id="ARBA00022448"/>
    </source>
</evidence>
<dbReference type="AlphaFoldDB" id="A0A4R6WNS5"/>
<sequence length="478" mass="52146">MEDLISKVYNVVWSDALVYLCLITGIYFTVRFKFPQLTQLREMVRLLFKGSSSDKGISSFQAFSLAISGRVGTGNIAGVATAIGMGGPGAVFWMWIIAFLGSASAIVEATLGQMYKEVDQGEYRGGPAFYILKGLRSKIFAWTFAIVTIVSTGFLLPSVQSNSISVAVEKAFAIPPLFTALFLAGLLGIIIIGGVKRISKVAEFVVPFMAGAYILMALVIIALNIQEVPTILALIIKSAFNMEATFGAVAGSAIAWGVKRGIYSNEAGQGTAPHAAAAAEVSHPIKQGLVQGFSVYVDTLFVCTATALMILFTGQYNVQAPEGGFIVEHIPGTEMGPAYTQQAVAHHFPAFGNIFVALALTFFAFTTIMAYYYIAESNVSFISKQSSKRIIVWLLRVLILISVYMGCVSTAESAWTLGDIGVGMMAWLNLVAIILLHHKVHKLYKDYQDQLSRKEDPIFDNSRFNFRNMDFWARRNKE</sequence>
<feature type="transmembrane region" description="Helical" evidence="9">
    <location>
        <begin position="171"/>
        <end position="192"/>
    </location>
</feature>
<dbReference type="NCBIfam" id="TIGR00835">
    <property type="entry name" value="agcS"/>
    <property type="match status" value="1"/>
</dbReference>
<comment type="similarity">
    <text evidence="2 9">Belongs to the alanine or glycine:cation symporter (AGCS) (TC 2.A.25) family.</text>
</comment>
<proteinExistence type="inferred from homology"/>
<dbReference type="Proteomes" id="UP000295292">
    <property type="component" value="Unassembled WGS sequence"/>
</dbReference>
<gene>
    <name evidence="10" type="ORF">CLV99_1499</name>
</gene>
<comment type="caution">
    <text evidence="10">The sequence shown here is derived from an EMBL/GenBank/DDBJ whole genome shotgun (WGS) entry which is preliminary data.</text>
</comment>
<feature type="transmembrane region" description="Helical" evidence="9">
    <location>
        <begin position="204"/>
        <end position="225"/>
    </location>
</feature>
<organism evidence="10 11">
    <name type="scientific">Sphingobacterium yanglingense</name>
    <dbReference type="NCBI Taxonomy" id="1437280"/>
    <lineage>
        <taxon>Bacteria</taxon>
        <taxon>Pseudomonadati</taxon>
        <taxon>Bacteroidota</taxon>
        <taxon>Sphingobacteriia</taxon>
        <taxon>Sphingobacteriales</taxon>
        <taxon>Sphingobacteriaceae</taxon>
        <taxon>Sphingobacterium</taxon>
    </lineage>
</organism>
<comment type="subcellular location">
    <subcellularLocation>
        <location evidence="1 9">Cell membrane</location>
        <topology evidence="1 9">Multi-pass membrane protein</topology>
    </subcellularLocation>
</comment>
<dbReference type="GO" id="GO:0005886">
    <property type="term" value="C:plasma membrane"/>
    <property type="evidence" value="ECO:0007669"/>
    <property type="project" value="UniProtKB-SubCell"/>
</dbReference>
<dbReference type="OrthoDB" id="9804874at2"/>
<dbReference type="RefSeq" id="WP_133583793.1">
    <property type="nucleotide sequence ID" value="NZ_SNYV01000011.1"/>
</dbReference>
<evidence type="ECO:0000256" key="6">
    <source>
        <dbReference type="ARBA" id="ARBA00022847"/>
    </source>
</evidence>
<dbReference type="GO" id="GO:0005283">
    <property type="term" value="F:amino acid:sodium symporter activity"/>
    <property type="evidence" value="ECO:0007669"/>
    <property type="project" value="InterPro"/>
</dbReference>
<feature type="transmembrane region" description="Helical" evidence="9">
    <location>
        <begin position="231"/>
        <end position="256"/>
    </location>
</feature>
<feature type="transmembrane region" description="Helical" evidence="9">
    <location>
        <begin position="139"/>
        <end position="159"/>
    </location>
</feature>
<dbReference type="FunFam" id="1.20.1740.10:FF:000004">
    <property type="entry name" value="Sodium:alanine symporter family protein"/>
    <property type="match status" value="1"/>
</dbReference>
<evidence type="ECO:0000256" key="2">
    <source>
        <dbReference type="ARBA" id="ARBA00009261"/>
    </source>
</evidence>
<dbReference type="Gene3D" id="1.20.1740.10">
    <property type="entry name" value="Amino acid/polyamine transporter I"/>
    <property type="match status" value="1"/>
</dbReference>
<feature type="transmembrane region" description="Helical" evidence="9">
    <location>
        <begin position="92"/>
        <end position="111"/>
    </location>
</feature>
<feature type="transmembrane region" description="Helical" evidence="9">
    <location>
        <begin position="293"/>
        <end position="312"/>
    </location>
</feature>
<keyword evidence="6 9" id="KW-0769">Symport</keyword>
<keyword evidence="5 9" id="KW-0812">Transmembrane</keyword>
<keyword evidence="4 9" id="KW-1003">Cell membrane</keyword>
<evidence type="ECO:0000256" key="9">
    <source>
        <dbReference type="RuleBase" id="RU363064"/>
    </source>
</evidence>
<feature type="transmembrane region" description="Helical" evidence="9">
    <location>
        <begin position="12"/>
        <end position="30"/>
    </location>
</feature>
<reference evidence="10 11" key="1">
    <citation type="submission" date="2019-03" db="EMBL/GenBank/DDBJ databases">
        <title>Genomic Encyclopedia of Archaeal and Bacterial Type Strains, Phase II (KMG-II): from individual species to whole genera.</title>
        <authorList>
            <person name="Goeker M."/>
        </authorList>
    </citation>
    <scope>NUCLEOTIDE SEQUENCE [LARGE SCALE GENOMIC DNA]</scope>
    <source>
        <strain evidence="10 11">DSM 28353</strain>
    </source>
</reference>
<dbReference type="PANTHER" id="PTHR30330">
    <property type="entry name" value="AGSS FAMILY TRANSPORTER, SODIUM-ALANINE"/>
    <property type="match status" value="1"/>
</dbReference>
<dbReference type="InterPro" id="IPR001463">
    <property type="entry name" value="Na/Ala_symport"/>
</dbReference>
<evidence type="ECO:0000256" key="5">
    <source>
        <dbReference type="ARBA" id="ARBA00022692"/>
    </source>
</evidence>
<accession>A0A4R6WNS5</accession>
<evidence type="ECO:0000313" key="10">
    <source>
        <dbReference type="EMBL" id="TDQ80045.1"/>
    </source>
</evidence>
<feature type="transmembrane region" description="Helical" evidence="9">
    <location>
        <begin position="417"/>
        <end position="436"/>
    </location>
</feature>
<keyword evidence="8 9" id="KW-0472">Membrane</keyword>
<feature type="transmembrane region" description="Helical" evidence="9">
    <location>
        <begin position="390"/>
        <end position="411"/>
    </location>
</feature>
<dbReference type="Pfam" id="PF01235">
    <property type="entry name" value="Na_Ala_symp"/>
    <property type="match status" value="1"/>
</dbReference>
<protein>
    <submittedName>
        <fullName evidence="10">AGCS family alanine or glycine:cation symporter</fullName>
    </submittedName>
</protein>
<dbReference type="PROSITE" id="PS00873">
    <property type="entry name" value="NA_ALANINE_SYMP"/>
    <property type="match status" value="1"/>
</dbReference>
<evidence type="ECO:0000256" key="7">
    <source>
        <dbReference type="ARBA" id="ARBA00022989"/>
    </source>
</evidence>
<dbReference type="PRINTS" id="PR00175">
    <property type="entry name" value="NAALASMPORT"/>
</dbReference>
<dbReference type="EMBL" id="SNYV01000011">
    <property type="protein sequence ID" value="TDQ80045.1"/>
    <property type="molecule type" value="Genomic_DNA"/>
</dbReference>
<name>A0A4R6WNS5_9SPHI</name>
<evidence type="ECO:0000313" key="11">
    <source>
        <dbReference type="Proteomes" id="UP000295292"/>
    </source>
</evidence>
<evidence type="ECO:0000256" key="4">
    <source>
        <dbReference type="ARBA" id="ARBA00022475"/>
    </source>
</evidence>
<evidence type="ECO:0000256" key="8">
    <source>
        <dbReference type="ARBA" id="ARBA00023136"/>
    </source>
</evidence>
<keyword evidence="11" id="KW-1185">Reference proteome</keyword>
<feature type="transmembrane region" description="Helical" evidence="9">
    <location>
        <begin position="354"/>
        <end position="374"/>
    </location>
</feature>
<evidence type="ECO:0000256" key="1">
    <source>
        <dbReference type="ARBA" id="ARBA00004651"/>
    </source>
</evidence>
<dbReference type="PANTHER" id="PTHR30330:SF7">
    <property type="entry name" value="SODIUM_PROTON-DEPENDENT ALANINE CARRIER PROTEIN YRBD-RELATED"/>
    <property type="match status" value="1"/>
</dbReference>
<keyword evidence="7 9" id="KW-1133">Transmembrane helix</keyword>
<keyword evidence="3 9" id="KW-0813">Transport</keyword>